<dbReference type="RefSeq" id="WP_234221535.1">
    <property type="nucleotide sequence ID" value="NZ_JAGQAF010000014.1"/>
</dbReference>
<evidence type="ECO:0000313" key="2">
    <source>
        <dbReference type="Proteomes" id="UP000813672"/>
    </source>
</evidence>
<proteinExistence type="predicted"/>
<dbReference type="AlphaFoldDB" id="A0A9Q3WP86"/>
<sequence length="319" mass="36493">MQDAKTSIDESIAGFRREVWKQKLLEQAEAEGMAQELGPRHFATFIDRDPTLIVTFETAEGIRSISETHQPFGFELVKSKGWSHLCIVSDGDTWFRDAKVYAFFDRLIDDGFFEDFDRVVFYGAGPCGYAAAAFSVASPGATVVAVQPQATLDPRMTEWDDRFTEMRRISFTDRYGYAPDMLDAADHAFVLYDPAESLDAMHATLFARDNVTRLRMRYMGAELQARLLDMNLLYRILLMAGTGKLNSKSFFKVYRARRSYPRYLKGLVAVLDRQNRPYLNMVLCRNVIARMPARRFRRRLEELEEDARAGKFAPPPGQA</sequence>
<evidence type="ECO:0000313" key="1">
    <source>
        <dbReference type="EMBL" id="MCE8539598.1"/>
    </source>
</evidence>
<reference evidence="1" key="1">
    <citation type="journal article" date="2021" name="Environ. Microbiol.">
        <title>Cryptic niche differentiation of novel sediment ecotypes of Rugeria pomeroyi correlates with nitrate respiration.</title>
        <authorList>
            <person name="Lin X."/>
            <person name="McNichol J."/>
            <person name="Chu X."/>
            <person name="Qian Y."/>
            <person name="Luo H."/>
        </authorList>
    </citation>
    <scope>NUCLEOTIDE SEQUENCE</scope>
    <source>
        <strain evidence="1">SZCCDBB064</strain>
    </source>
</reference>
<gene>
    <name evidence="1" type="ORF">KBY27_19235</name>
</gene>
<name>A0A9Q3WP86_9RHOB</name>
<organism evidence="1 2">
    <name type="scientific">Ruegeria pomeroyi</name>
    <dbReference type="NCBI Taxonomy" id="89184"/>
    <lineage>
        <taxon>Bacteria</taxon>
        <taxon>Pseudomonadati</taxon>
        <taxon>Pseudomonadota</taxon>
        <taxon>Alphaproteobacteria</taxon>
        <taxon>Rhodobacterales</taxon>
        <taxon>Roseobacteraceae</taxon>
        <taxon>Ruegeria</taxon>
    </lineage>
</organism>
<comment type="caution">
    <text evidence="1">The sequence shown here is derived from an EMBL/GenBank/DDBJ whole genome shotgun (WGS) entry which is preliminary data.</text>
</comment>
<accession>A0A9Q3WP86</accession>
<dbReference type="Proteomes" id="UP000813672">
    <property type="component" value="Unassembled WGS sequence"/>
</dbReference>
<protein>
    <submittedName>
        <fullName evidence="1">Phosphoadenosine phosphosulfate reductase</fullName>
    </submittedName>
</protein>
<dbReference type="EMBL" id="JAGQAF010000014">
    <property type="protein sequence ID" value="MCE8539598.1"/>
    <property type="molecule type" value="Genomic_DNA"/>
</dbReference>